<dbReference type="Proteomes" id="UP000001423">
    <property type="component" value="Chromosome"/>
</dbReference>
<dbReference type="EMBL" id="BX548175">
    <property type="protein sequence ID" value="CAE21852.1"/>
    <property type="molecule type" value="Genomic_DNA"/>
</dbReference>
<reference evidence="4 5" key="1">
    <citation type="journal article" date="2003" name="Nature">
        <title>Genome divergence in two Prochlorococcus ecotypes reflects oceanic niche differentiation.</title>
        <authorList>
            <person name="Rocap G."/>
            <person name="Larimer F.W."/>
            <person name="Lamerdin J.E."/>
            <person name="Malfatti S."/>
            <person name="Chain P."/>
            <person name="Ahlgren N.A."/>
            <person name="Arellano A."/>
            <person name="Coleman M."/>
            <person name="Hauser L."/>
            <person name="Hess W.R."/>
            <person name="Johnson Z.I."/>
            <person name="Land M.L."/>
            <person name="Lindell D."/>
            <person name="Post A.F."/>
            <person name="Regala W."/>
            <person name="Shah M."/>
            <person name="Shaw S.L."/>
            <person name="Steglich C."/>
            <person name="Sullivan M.B."/>
            <person name="Ting C.S."/>
            <person name="Tolonen A."/>
            <person name="Webb E.A."/>
            <person name="Zinser E.R."/>
            <person name="Chisholm S.W."/>
        </authorList>
    </citation>
    <scope>NUCLEOTIDE SEQUENCE [LARGE SCALE GENOMIC DNA]</scope>
    <source>
        <strain evidence="5">MIT 9313</strain>
    </source>
</reference>
<organism evidence="4 5">
    <name type="scientific">Prochlorococcus marinus (strain MIT 9313)</name>
    <dbReference type="NCBI Taxonomy" id="74547"/>
    <lineage>
        <taxon>Bacteria</taxon>
        <taxon>Bacillati</taxon>
        <taxon>Cyanobacteriota</taxon>
        <taxon>Cyanophyceae</taxon>
        <taxon>Synechococcales</taxon>
        <taxon>Prochlorococcaceae</taxon>
        <taxon>Prochlorococcus</taxon>
    </lineage>
</organism>
<dbReference type="KEGG" id="pmt:PMT_1677"/>
<evidence type="ECO:0000256" key="1">
    <source>
        <dbReference type="ARBA" id="ARBA00010681"/>
    </source>
</evidence>
<evidence type="ECO:0000313" key="4">
    <source>
        <dbReference type="EMBL" id="CAE21852.1"/>
    </source>
</evidence>
<dbReference type="CDD" id="cd19433">
    <property type="entry name" value="lipocalin_CpcS-CpeS"/>
    <property type="match status" value="1"/>
</dbReference>
<name>Q7V595_PROMM</name>
<evidence type="ECO:0000256" key="2">
    <source>
        <dbReference type="ARBA" id="ARBA00023239"/>
    </source>
</evidence>
<keyword evidence="2 3" id="KW-0456">Lyase</keyword>
<dbReference type="HOGENOM" id="CLU_096258_0_0_3"/>
<dbReference type="Pfam" id="PF09367">
    <property type="entry name" value="CpeS"/>
    <property type="match status" value="1"/>
</dbReference>
<dbReference type="GO" id="GO:0017006">
    <property type="term" value="P:protein-tetrapyrrole linkage"/>
    <property type="evidence" value="ECO:0007669"/>
    <property type="project" value="UniProtKB-UniRule"/>
</dbReference>
<dbReference type="AlphaFoldDB" id="Q7V595"/>
<comment type="function">
    <text evidence="3">Covalently attaches a chromophore to Cys residue(s) of phycobiliproteins.</text>
</comment>
<dbReference type="EC" id="4.-.-.-" evidence="3"/>
<sequence>MNIEQFVAQCEGTWRSMRSSHSLAFQQFEEVLSEIRIQKVNSEDPEVIQLLKSTTSHNSMPVSPFKMEWQAESDWEPNVKSEVTSGSCLLIPIPKTHEKGVILRSRGYAEAEKAVSNYEFLSDGTFLLITKYGQSIAEERIWFVSKHIRCRSSVLRTSEGSGVLQTSFASEVRRLKN</sequence>
<dbReference type="InterPro" id="IPR012674">
    <property type="entry name" value="Calycin"/>
</dbReference>
<evidence type="ECO:0000313" key="5">
    <source>
        <dbReference type="Proteomes" id="UP000001423"/>
    </source>
</evidence>
<proteinExistence type="inferred from homology"/>
<dbReference type="InterPro" id="IPR018536">
    <property type="entry name" value="CpcS/CpeS"/>
</dbReference>
<protein>
    <recommendedName>
        <fullName evidence="3">Chromophore lyase CpcS/CpeS</fullName>
        <ecNumber evidence="3">4.-.-.-</ecNumber>
    </recommendedName>
</protein>
<evidence type="ECO:0000256" key="3">
    <source>
        <dbReference type="HAMAP-Rule" id="MF_01459"/>
    </source>
</evidence>
<accession>Q7V595</accession>
<gene>
    <name evidence="4" type="primary">cpeS</name>
    <name evidence="3" type="synonym">cpcS</name>
    <name evidence="4" type="ordered locus">PMT_1677</name>
</gene>
<dbReference type="HAMAP" id="MF_01459">
    <property type="entry name" value="Chrphore_lyase_CpxS"/>
    <property type="match status" value="1"/>
</dbReference>
<dbReference type="Gene3D" id="2.40.128.20">
    <property type="match status" value="1"/>
</dbReference>
<dbReference type="GO" id="GO:0016829">
    <property type="term" value="F:lyase activity"/>
    <property type="evidence" value="ECO:0007669"/>
    <property type="project" value="UniProtKB-KW"/>
</dbReference>
<comment type="similarity">
    <text evidence="1 3">Belongs to the CpcS/CpeS biliprotein lyase family.</text>
</comment>
<dbReference type="OrthoDB" id="554080at2"/>
<dbReference type="eggNOG" id="ENOG502ZBV6">
    <property type="taxonomic scope" value="Bacteria"/>
</dbReference>
<keyword evidence="5" id="KW-1185">Reference proteome</keyword>
<dbReference type="RefSeq" id="WP_011131044.1">
    <property type="nucleotide sequence ID" value="NC_005071.1"/>
</dbReference>